<proteinExistence type="predicted"/>
<feature type="domain" description="Putative restriction endonuclease" evidence="2">
    <location>
        <begin position="38"/>
        <end position="213"/>
    </location>
</feature>
<protein>
    <submittedName>
        <fullName evidence="3">Restriction endonuclease, DUF820</fullName>
    </submittedName>
</protein>
<dbReference type="EMBL" id="CP061799">
    <property type="protein sequence ID" value="QTA80895.1"/>
    <property type="molecule type" value="Genomic_DNA"/>
</dbReference>
<feature type="compositionally biased region" description="Basic and acidic residues" evidence="1">
    <location>
        <begin position="249"/>
        <end position="282"/>
    </location>
</feature>
<dbReference type="KEGG" id="dli:dnl_32110"/>
<evidence type="ECO:0000256" key="1">
    <source>
        <dbReference type="SAM" id="MobiDB-lite"/>
    </source>
</evidence>
<gene>
    <name evidence="3" type="ORF">dnl_32110</name>
</gene>
<accession>A0A975GH04</accession>
<evidence type="ECO:0000259" key="2">
    <source>
        <dbReference type="Pfam" id="PF05685"/>
    </source>
</evidence>
<keyword evidence="3" id="KW-0540">Nuclease</keyword>
<dbReference type="AlphaFoldDB" id="A0A975GH04"/>
<dbReference type="InterPro" id="IPR011335">
    <property type="entry name" value="Restrct_endonuc-II-like"/>
</dbReference>
<dbReference type="RefSeq" id="WP_207692456.1">
    <property type="nucleotide sequence ID" value="NZ_CP061799.1"/>
</dbReference>
<keyword evidence="3" id="KW-0255">Endonuclease</keyword>
<dbReference type="PANTHER" id="PTHR33352">
    <property type="entry name" value="SLR1095 PROTEIN"/>
    <property type="match status" value="1"/>
</dbReference>
<sequence>MEQLSPTRRQRQSKWLPPVYYPDTTNEISDEGLYVSEEEYWEKYYDHPDFSYEWNNGYLEVKPVTDLKGFLAYIWFQEILKHFLSVNPIATMVGLDIGFRLGLAHKTSIRKPDLAVLLNENPMIIEPDDCNYKGTFDLCIESLSYSSSREIKRDTKIKKKEYEGIGVREYYILDARKKETSFYRLNRSGIYEPMKPVKQVFKSKVLPGFQFRMSDLYKQPSLEQMAQDIVYQHFVLPFYNMEKQRAEQEKLKAEQEKRRAEQEKLKAQQERERADRLAEKLRSLGVSPEDI</sequence>
<organism evidence="3 4">
    <name type="scientific">Desulfonema limicola</name>
    <dbReference type="NCBI Taxonomy" id="45656"/>
    <lineage>
        <taxon>Bacteria</taxon>
        <taxon>Pseudomonadati</taxon>
        <taxon>Thermodesulfobacteriota</taxon>
        <taxon>Desulfobacteria</taxon>
        <taxon>Desulfobacterales</taxon>
        <taxon>Desulfococcaceae</taxon>
        <taxon>Desulfonema</taxon>
    </lineage>
</organism>
<reference evidence="3" key="1">
    <citation type="journal article" date="2021" name="Microb. Physiol.">
        <title>Proteogenomic Insights into the Physiology of Marine, Sulfate-Reducing, Filamentous Desulfonema limicola and Desulfonema magnum.</title>
        <authorList>
            <person name="Schnaars V."/>
            <person name="Wohlbrand L."/>
            <person name="Scheve S."/>
            <person name="Hinrichs C."/>
            <person name="Reinhardt R."/>
            <person name="Rabus R."/>
        </authorList>
    </citation>
    <scope>NUCLEOTIDE SEQUENCE</scope>
    <source>
        <strain evidence="3">5ac10</strain>
    </source>
</reference>
<dbReference type="CDD" id="cd06260">
    <property type="entry name" value="DUF820-like"/>
    <property type="match status" value="1"/>
</dbReference>
<evidence type="ECO:0000313" key="3">
    <source>
        <dbReference type="EMBL" id="QTA80895.1"/>
    </source>
</evidence>
<dbReference type="InterPro" id="IPR012296">
    <property type="entry name" value="Nuclease_put_TT1808"/>
</dbReference>
<dbReference type="SUPFAM" id="SSF52980">
    <property type="entry name" value="Restriction endonuclease-like"/>
    <property type="match status" value="1"/>
</dbReference>
<keyword evidence="3" id="KW-0378">Hydrolase</keyword>
<dbReference type="GO" id="GO:0004519">
    <property type="term" value="F:endonuclease activity"/>
    <property type="evidence" value="ECO:0007669"/>
    <property type="project" value="UniProtKB-KW"/>
</dbReference>
<dbReference type="PANTHER" id="PTHR33352:SF3">
    <property type="entry name" value="SLR1612 PROTEIN"/>
    <property type="match status" value="1"/>
</dbReference>
<dbReference type="Pfam" id="PF05685">
    <property type="entry name" value="Uma2"/>
    <property type="match status" value="1"/>
</dbReference>
<dbReference type="InterPro" id="IPR008538">
    <property type="entry name" value="Uma2"/>
</dbReference>
<name>A0A975GH04_9BACT</name>
<dbReference type="Proteomes" id="UP000663720">
    <property type="component" value="Chromosome"/>
</dbReference>
<feature type="region of interest" description="Disordered" evidence="1">
    <location>
        <begin position="249"/>
        <end position="291"/>
    </location>
</feature>
<dbReference type="Gene3D" id="3.90.1570.10">
    <property type="entry name" value="tt1808, chain A"/>
    <property type="match status" value="1"/>
</dbReference>
<keyword evidence="4" id="KW-1185">Reference proteome</keyword>
<evidence type="ECO:0000313" key="4">
    <source>
        <dbReference type="Proteomes" id="UP000663720"/>
    </source>
</evidence>